<dbReference type="PROSITE" id="PS01265">
    <property type="entry name" value="TPX"/>
    <property type="match status" value="1"/>
</dbReference>
<protein>
    <recommendedName>
        <fullName evidence="6">Thiol peroxidase</fullName>
        <shortName evidence="6">Tpx</shortName>
        <ecNumber evidence="6">1.11.1.24</ecNumber>
    </recommendedName>
    <alternativeName>
        <fullName evidence="6">Peroxiredoxin tpx</fullName>
        <shortName evidence="6">Prx</shortName>
    </alternativeName>
    <alternativeName>
        <fullName evidence="6">Thioredoxin peroxidase</fullName>
    </alternativeName>
    <alternativeName>
        <fullName evidence="6">Thioredoxin-dependent peroxiredoxin</fullName>
    </alternativeName>
</protein>
<dbReference type="AlphaFoldDB" id="A0A194AKS5"/>
<dbReference type="PANTHER" id="PTHR43110">
    <property type="entry name" value="THIOL PEROXIDASE"/>
    <property type="match status" value="1"/>
</dbReference>
<dbReference type="InterPro" id="IPR013740">
    <property type="entry name" value="Redoxin"/>
</dbReference>
<dbReference type="RefSeq" id="WP_069859789.1">
    <property type="nucleotide sequence ID" value="NZ_BDFE01000017.1"/>
</dbReference>
<keyword evidence="2 6" id="KW-0049">Antioxidant</keyword>
<comment type="subunit">
    <text evidence="6">Homodimer.</text>
</comment>
<dbReference type="HAMAP" id="MF_00269">
    <property type="entry name" value="Tpx"/>
    <property type="match status" value="1"/>
</dbReference>
<evidence type="ECO:0000256" key="3">
    <source>
        <dbReference type="ARBA" id="ARBA00023002"/>
    </source>
</evidence>
<dbReference type="Gene3D" id="3.40.30.10">
    <property type="entry name" value="Glutaredoxin"/>
    <property type="match status" value="1"/>
</dbReference>
<dbReference type="InterPro" id="IPR050455">
    <property type="entry name" value="Tpx_Peroxidase_subfamily"/>
</dbReference>
<keyword evidence="4" id="KW-1015">Disulfide bond</keyword>
<dbReference type="InterPro" id="IPR036249">
    <property type="entry name" value="Thioredoxin-like_sf"/>
</dbReference>
<proteinExistence type="inferred from homology"/>
<comment type="catalytic activity">
    <reaction evidence="6">
        <text>a hydroperoxide + [thioredoxin]-dithiol = an alcohol + [thioredoxin]-disulfide + H2O</text>
        <dbReference type="Rhea" id="RHEA:62620"/>
        <dbReference type="Rhea" id="RHEA-COMP:10698"/>
        <dbReference type="Rhea" id="RHEA-COMP:10700"/>
        <dbReference type="ChEBI" id="CHEBI:15377"/>
        <dbReference type="ChEBI" id="CHEBI:29950"/>
        <dbReference type="ChEBI" id="CHEBI:30879"/>
        <dbReference type="ChEBI" id="CHEBI:35924"/>
        <dbReference type="ChEBI" id="CHEBI:50058"/>
        <dbReference type="EC" id="1.11.1.24"/>
    </reaction>
</comment>
<reference evidence="9" key="1">
    <citation type="submission" date="2016-06" db="EMBL/GenBank/DDBJ databases">
        <title>Draft genome sequence of Desulfoplanes formicivorans strain Pf12B.</title>
        <authorList>
            <person name="Watanabe M."/>
            <person name="Kojima H."/>
            <person name="Fukui M."/>
        </authorList>
    </citation>
    <scope>NUCLEOTIDE SEQUENCE [LARGE SCALE GENOMIC DNA]</scope>
    <source>
        <strain evidence="9">Pf12B</strain>
    </source>
</reference>
<dbReference type="InterPro" id="IPR013766">
    <property type="entry name" value="Thioredoxin_domain"/>
</dbReference>
<keyword evidence="3 6" id="KW-0560">Oxidoreductase</keyword>
<gene>
    <name evidence="6" type="primary">tpx</name>
    <name evidence="8" type="ORF">DPF_2032</name>
</gene>
<dbReference type="EC" id="1.11.1.24" evidence="6"/>
<evidence type="ECO:0000256" key="6">
    <source>
        <dbReference type="HAMAP-Rule" id="MF_00269"/>
    </source>
</evidence>
<dbReference type="Proteomes" id="UP000095200">
    <property type="component" value="Unassembled WGS sequence"/>
</dbReference>
<dbReference type="STRING" id="1592317.DPF_2032"/>
<accession>A0A194AKS5</accession>
<comment type="caution">
    <text evidence="8">The sequence shown here is derived from an EMBL/GenBank/DDBJ whole genome shotgun (WGS) entry which is preliminary data.</text>
</comment>
<comment type="caution">
    <text evidence="6">Lacks conserved residue(s) required for the propagation of feature annotation.</text>
</comment>
<feature type="active site" description="Cysteine sulfenic acid (-SOH) intermediate" evidence="6">
    <location>
        <position position="64"/>
    </location>
</feature>
<evidence type="ECO:0000313" key="9">
    <source>
        <dbReference type="Proteomes" id="UP000095200"/>
    </source>
</evidence>
<evidence type="ECO:0000256" key="4">
    <source>
        <dbReference type="ARBA" id="ARBA00023157"/>
    </source>
</evidence>
<evidence type="ECO:0000313" key="8">
    <source>
        <dbReference type="EMBL" id="GAU09309.1"/>
    </source>
</evidence>
<organism evidence="8 9">
    <name type="scientific">Desulfoplanes formicivorans</name>
    <dbReference type="NCBI Taxonomy" id="1592317"/>
    <lineage>
        <taxon>Bacteria</taxon>
        <taxon>Pseudomonadati</taxon>
        <taxon>Thermodesulfobacteriota</taxon>
        <taxon>Desulfovibrionia</taxon>
        <taxon>Desulfovibrionales</taxon>
        <taxon>Desulfoplanaceae</taxon>
        <taxon>Desulfoplanes</taxon>
    </lineage>
</organism>
<keyword evidence="9" id="KW-1185">Reference proteome</keyword>
<evidence type="ECO:0000256" key="2">
    <source>
        <dbReference type="ARBA" id="ARBA00022862"/>
    </source>
</evidence>
<name>A0A194AKS5_9BACT</name>
<dbReference type="PROSITE" id="PS51352">
    <property type="entry name" value="THIOREDOXIN_2"/>
    <property type="match status" value="1"/>
</dbReference>
<feature type="domain" description="Thioredoxin" evidence="7">
    <location>
        <begin position="22"/>
        <end position="171"/>
    </location>
</feature>
<evidence type="ECO:0000256" key="5">
    <source>
        <dbReference type="ARBA" id="ARBA00023284"/>
    </source>
</evidence>
<keyword evidence="5 6" id="KW-0676">Redox-active center</keyword>
<dbReference type="SUPFAM" id="SSF52833">
    <property type="entry name" value="Thioredoxin-like"/>
    <property type="match status" value="1"/>
</dbReference>
<evidence type="ECO:0000259" key="7">
    <source>
        <dbReference type="PROSITE" id="PS51352"/>
    </source>
</evidence>
<dbReference type="EMBL" id="BDFE01000017">
    <property type="protein sequence ID" value="GAU09309.1"/>
    <property type="molecule type" value="Genomic_DNA"/>
</dbReference>
<dbReference type="CDD" id="cd03014">
    <property type="entry name" value="PRX_Atyp2cys"/>
    <property type="match status" value="1"/>
</dbReference>
<dbReference type="GO" id="GO:0008379">
    <property type="term" value="F:thioredoxin peroxidase activity"/>
    <property type="evidence" value="ECO:0007669"/>
    <property type="project" value="UniProtKB-UniRule"/>
</dbReference>
<evidence type="ECO:0000256" key="1">
    <source>
        <dbReference type="ARBA" id="ARBA00022559"/>
    </source>
</evidence>
<dbReference type="OrthoDB" id="9781543at2"/>
<dbReference type="InterPro" id="IPR002065">
    <property type="entry name" value="TPX"/>
</dbReference>
<comment type="similarity">
    <text evidence="6">Belongs to the peroxiredoxin family. Tpx subfamily.</text>
</comment>
<dbReference type="Pfam" id="PF08534">
    <property type="entry name" value="Redoxin"/>
    <property type="match status" value="1"/>
</dbReference>
<dbReference type="PANTHER" id="PTHR43110:SF1">
    <property type="entry name" value="THIOL PEROXIDASE"/>
    <property type="match status" value="1"/>
</dbReference>
<sequence>MQTRANVITFHNQPLTLVGKELKPGDKAPDFTLLDNDLHPVSLKDFSGQVLIISAVPSLDTPVCDMETRKFNEEAAHLGDDVRILTVSMDLPFAQKRWCGNAGVERVQTLSDHKDASFGTAYGVLIQELRLLARCVFVIDKKGNITGIHLVKEVTNEPDYEAVLQMAKDAL</sequence>
<dbReference type="NCBIfam" id="NF001808">
    <property type="entry name" value="PRK00522.1"/>
    <property type="match status" value="1"/>
</dbReference>
<comment type="function">
    <text evidence="6">Thiol-specific peroxidase that catalyzes the reduction of hydrogen peroxide and organic hydroperoxides to water and alcohols, respectively. Plays a role in cell protection against oxidative stress by detoxifying peroxides.</text>
</comment>
<dbReference type="InterPro" id="IPR018219">
    <property type="entry name" value="Tpx_CS"/>
</dbReference>
<keyword evidence="1 6" id="KW-0575">Peroxidase</keyword>